<dbReference type="AlphaFoldDB" id="A0A9C9ND42"/>
<name>A0A9C9ND42_9HYPH</name>
<organism evidence="1 2">
    <name type="scientific">Aurantimonas coralicida</name>
    <dbReference type="NCBI Taxonomy" id="182270"/>
    <lineage>
        <taxon>Bacteria</taxon>
        <taxon>Pseudomonadati</taxon>
        <taxon>Pseudomonadota</taxon>
        <taxon>Alphaproteobacteria</taxon>
        <taxon>Hyphomicrobiales</taxon>
        <taxon>Aurantimonadaceae</taxon>
        <taxon>Aurantimonas</taxon>
    </lineage>
</organism>
<gene>
    <name evidence="1" type="ORF">ENH89_04505</name>
</gene>
<proteinExistence type="predicted"/>
<dbReference type="Proteomes" id="UP000885680">
    <property type="component" value="Unassembled WGS sequence"/>
</dbReference>
<reference evidence="1" key="1">
    <citation type="journal article" date="2020" name="mSystems">
        <title>Genome- and Community-Level Interaction Insights into Carbon Utilization and Element Cycling Functions of Hydrothermarchaeota in Hydrothermal Sediment.</title>
        <authorList>
            <person name="Zhou Z."/>
            <person name="Liu Y."/>
            <person name="Xu W."/>
            <person name="Pan J."/>
            <person name="Luo Z.H."/>
            <person name="Li M."/>
        </authorList>
    </citation>
    <scope>NUCLEOTIDE SEQUENCE</scope>
    <source>
        <strain evidence="1">HyVt-347</strain>
    </source>
</reference>
<protein>
    <submittedName>
        <fullName evidence="1">DUF1376 domain-containing protein</fullName>
    </submittedName>
</protein>
<evidence type="ECO:0000313" key="1">
    <source>
        <dbReference type="EMBL" id="HET99621.1"/>
    </source>
</evidence>
<dbReference type="EMBL" id="DRGN01000063">
    <property type="protein sequence ID" value="HET99621.1"/>
    <property type="molecule type" value="Genomic_DNA"/>
</dbReference>
<sequence>MPKLAYIKVYFDDFEAATALLPDDRIDDLRWKYLRLLVKGSYEHGNKIPAVDRTIARLSGIERTKGWRKEVALLRGFFVEENGFLVQKRAGIELEKMAGNNVIQLGMGVRLPREGGERDTRVHHTQSQKGESVQARQIVGVGVEGGDNFGGGPRISDEVREEARKLHPELDIEDAEHRWRVWSREKGEPVLRPRKAFLAFCAIDQRKDRA</sequence>
<accession>A0A9C9ND42</accession>
<comment type="caution">
    <text evidence="1">The sequence shown here is derived from an EMBL/GenBank/DDBJ whole genome shotgun (WGS) entry which is preliminary data.</text>
</comment>
<evidence type="ECO:0000313" key="2">
    <source>
        <dbReference type="Proteomes" id="UP000885680"/>
    </source>
</evidence>